<sequence>MRQRKHSPRSQCLIVVSLPEAEATTAQARLDHELQLSRLHIITVFDGDEVEPAASIRVKAAFRLAIVVEEKTDAAFKRRLYEHLKGLWRNKHLESDVRLSGDMAYTGTLPSALNPED</sequence>
<dbReference type="OrthoDB" id="7480989at2759"/>
<evidence type="ECO:0000313" key="3">
    <source>
        <dbReference type="WBParaSite" id="ECPE_0001113901-mRNA-1"/>
    </source>
</evidence>
<reference evidence="3" key="1">
    <citation type="submission" date="2016-06" db="UniProtKB">
        <authorList>
            <consortium name="WormBaseParasite"/>
        </authorList>
    </citation>
    <scope>IDENTIFICATION</scope>
</reference>
<gene>
    <name evidence="1" type="ORF">ECPE_LOCUS11105</name>
</gene>
<proteinExistence type="predicted"/>
<dbReference type="EMBL" id="UZAN01050205">
    <property type="protein sequence ID" value="VDP88068.1"/>
    <property type="molecule type" value="Genomic_DNA"/>
</dbReference>
<keyword evidence="2" id="KW-1185">Reference proteome</keyword>
<dbReference type="WBParaSite" id="ECPE_0001113901-mRNA-1">
    <property type="protein sequence ID" value="ECPE_0001113901-mRNA-1"/>
    <property type="gene ID" value="ECPE_0001113901"/>
</dbReference>
<evidence type="ECO:0000313" key="2">
    <source>
        <dbReference type="Proteomes" id="UP000272942"/>
    </source>
</evidence>
<organism evidence="3">
    <name type="scientific">Echinostoma caproni</name>
    <dbReference type="NCBI Taxonomy" id="27848"/>
    <lineage>
        <taxon>Eukaryota</taxon>
        <taxon>Metazoa</taxon>
        <taxon>Spiralia</taxon>
        <taxon>Lophotrochozoa</taxon>
        <taxon>Platyhelminthes</taxon>
        <taxon>Trematoda</taxon>
        <taxon>Digenea</taxon>
        <taxon>Plagiorchiida</taxon>
        <taxon>Echinostomata</taxon>
        <taxon>Echinostomatoidea</taxon>
        <taxon>Echinostomatidae</taxon>
        <taxon>Echinostoma</taxon>
    </lineage>
</organism>
<reference evidence="1 2" key="2">
    <citation type="submission" date="2018-11" db="EMBL/GenBank/DDBJ databases">
        <authorList>
            <consortium name="Pathogen Informatics"/>
        </authorList>
    </citation>
    <scope>NUCLEOTIDE SEQUENCE [LARGE SCALE GENOMIC DNA]</scope>
    <source>
        <strain evidence="1 2">Egypt</strain>
    </source>
</reference>
<evidence type="ECO:0000313" key="1">
    <source>
        <dbReference type="EMBL" id="VDP88068.1"/>
    </source>
</evidence>
<dbReference type="AlphaFoldDB" id="A0A183AVX0"/>
<name>A0A183AVX0_9TREM</name>
<accession>A0A183AVX0</accession>
<dbReference type="Proteomes" id="UP000272942">
    <property type="component" value="Unassembled WGS sequence"/>
</dbReference>
<protein>
    <submittedName>
        <fullName evidence="3">DUF1115 domain-containing protein</fullName>
    </submittedName>
</protein>